<proteinExistence type="predicted"/>
<organism evidence="2 3">
    <name type="scientific">Klebsormidium nitens</name>
    <name type="common">Green alga</name>
    <name type="synonym">Ulothrix nitens</name>
    <dbReference type="NCBI Taxonomy" id="105231"/>
    <lineage>
        <taxon>Eukaryota</taxon>
        <taxon>Viridiplantae</taxon>
        <taxon>Streptophyta</taxon>
        <taxon>Klebsormidiophyceae</taxon>
        <taxon>Klebsormidiales</taxon>
        <taxon>Klebsormidiaceae</taxon>
        <taxon>Klebsormidium</taxon>
    </lineage>
</organism>
<feature type="compositionally biased region" description="Basic and acidic residues" evidence="1">
    <location>
        <begin position="7"/>
        <end position="24"/>
    </location>
</feature>
<gene>
    <name evidence="2" type="ORF">KFL_001830170</name>
</gene>
<evidence type="ECO:0000313" key="3">
    <source>
        <dbReference type="Proteomes" id="UP000054558"/>
    </source>
</evidence>
<evidence type="ECO:0000313" key="2">
    <source>
        <dbReference type="EMBL" id="GAQ84289.1"/>
    </source>
</evidence>
<accession>A0A1Y1I4D4</accession>
<dbReference type="EMBL" id="DF237132">
    <property type="protein sequence ID" value="GAQ84289.1"/>
    <property type="molecule type" value="Genomic_DNA"/>
</dbReference>
<dbReference type="AlphaFoldDB" id="A0A1Y1I4D4"/>
<feature type="region of interest" description="Disordered" evidence="1">
    <location>
        <begin position="1"/>
        <end position="36"/>
    </location>
</feature>
<keyword evidence="3" id="KW-1185">Reference proteome</keyword>
<dbReference type="Proteomes" id="UP000054558">
    <property type="component" value="Unassembled WGS sequence"/>
</dbReference>
<evidence type="ECO:0000256" key="1">
    <source>
        <dbReference type="SAM" id="MobiDB-lite"/>
    </source>
</evidence>
<reference evidence="2 3" key="1">
    <citation type="journal article" date="2014" name="Nat. Commun.">
        <title>Klebsormidium flaccidum genome reveals primary factors for plant terrestrial adaptation.</title>
        <authorList>
            <person name="Hori K."/>
            <person name="Maruyama F."/>
            <person name="Fujisawa T."/>
            <person name="Togashi T."/>
            <person name="Yamamoto N."/>
            <person name="Seo M."/>
            <person name="Sato S."/>
            <person name="Yamada T."/>
            <person name="Mori H."/>
            <person name="Tajima N."/>
            <person name="Moriyama T."/>
            <person name="Ikeuchi M."/>
            <person name="Watanabe M."/>
            <person name="Wada H."/>
            <person name="Kobayashi K."/>
            <person name="Saito M."/>
            <person name="Masuda T."/>
            <person name="Sasaki-Sekimoto Y."/>
            <person name="Mashiguchi K."/>
            <person name="Awai K."/>
            <person name="Shimojima M."/>
            <person name="Masuda S."/>
            <person name="Iwai M."/>
            <person name="Nobusawa T."/>
            <person name="Narise T."/>
            <person name="Kondo S."/>
            <person name="Saito H."/>
            <person name="Sato R."/>
            <person name="Murakawa M."/>
            <person name="Ihara Y."/>
            <person name="Oshima-Yamada Y."/>
            <person name="Ohtaka K."/>
            <person name="Satoh M."/>
            <person name="Sonobe K."/>
            <person name="Ishii M."/>
            <person name="Ohtani R."/>
            <person name="Kanamori-Sato M."/>
            <person name="Honoki R."/>
            <person name="Miyazaki D."/>
            <person name="Mochizuki H."/>
            <person name="Umetsu J."/>
            <person name="Higashi K."/>
            <person name="Shibata D."/>
            <person name="Kamiya Y."/>
            <person name="Sato N."/>
            <person name="Nakamura Y."/>
            <person name="Tabata S."/>
            <person name="Ida S."/>
            <person name="Kurokawa K."/>
            <person name="Ohta H."/>
        </authorList>
    </citation>
    <scope>NUCLEOTIDE SEQUENCE [LARGE SCALE GENOMIC DNA]</scope>
    <source>
        <strain evidence="2 3">NIES-2285</strain>
    </source>
</reference>
<sequence length="73" mass="8128">MASTGHHHADPEHQHTHDEAKAAAEESLEGVVKDTKLREELAEQKLEQAEQLAHEIAEKKQQLDAAKKAAKQQ</sequence>
<protein>
    <submittedName>
        <fullName evidence="2">Uncharacterized protein</fullName>
    </submittedName>
</protein>
<name>A0A1Y1I4D4_KLENI</name>